<dbReference type="InterPro" id="IPR002155">
    <property type="entry name" value="Thiolase"/>
</dbReference>
<dbReference type="EC" id="2.3.1.16" evidence="3"/>
<name>A0ABS6T7S6_9ENTE</name>
<dbReference type="PROSITE" id="PS00098">
    <property type="entry name" value="THIOLASE_1"/>
    <property type="match status" value="1"/>
</dbReference>
<evidence type="ECO:0000313" key="7">
    <source>
        <dbReference type="EMBL" id="MBV7389145.1"/>
    </source>
</evidence>
<proteinExistence type="inferred from homology"/>
<dbReference type="EMBL" id="JAHUZB010000001">
    <property type="protein sequence ID" value="MBV7389145.1"/>
    <property type="molecule type" value="Genomic_DNA"/>
</dbReference>
<sequence length="386" mass="40716">MTREAVIVGYGRSPVGKAVRGTLADEHPVEYAAEVLNGVLKKVENLDPSEIDDIIVGCAMPQESQGMNMARVISQRAGIPDSVSAQTVNRFCSSGLQTIATGANAIIANQSDIIVAGGVESMSLVPMGFEFAGIDPWVMDNKPGVYASMGLTAENVAVKDDVNREDMDQFALESHHKAQKAQEAGLFKKEIIPVTYGDIEGNPHIFSDDESIRYNLTLDDLAGLGPAFQEDGGTVTAGTSSPLNDGAAFVILMERSVAEEKGIKPIAKFVGFQVAGLDALLMGEGPIYAIPKVMERTGLSLDDMDIIELNEAFGSQSLACIRELELDVNKVNPRGGAIALGHPLGATGAILTCKALSYLEDTDGKYGLVSMCIGGGMGAAGIFEMI</sequence>
<evidence type="ECO:0000313" key="8">
    <source>
        <dbReference type="Proteomes" id="UP000774130"/>
    </source>
</evidence>
<dbReference type="PIRSF" id="PIRSF000429">
    <property type="entry name" value="Ac-CoA_Ac_transf"/>
    <property type="match status" value="1"/>
</dbReference>
<dbReference type="InterPro" id="IPR020613">
    <property type="entry name" value="Thiolase_CS"/>
</dbReference>
<dbReference type="RefSeq" id="WP_218324216.1">
    <property type="nucleotide sequence ID" value="NZ_JAHUZB010000001.1"/>
</dbReference>
<evidence type="ECO:0000259" key="6">
    <source>
        <dbReference type="Pfam" id="PF02803"/>
    </source>
</evidence>
<gene>
    <name evidence="7" type="ORF">KUA55_00520</name>
</gene>
<dbReference type="InterPro" id="IPR020616">
    <property type="entry name" value="Thiolase_N"/>
</dbReference>
<evidence type="ECO:0000259" key="5">
    <source>
        <dbReference type="Pfam" id="PF00108"/>
    </source>
</evidence>
<evidence type="ECO:0000256" key="3">
    <source>
        <dbReference type="ARBA" id="ARBA00024073"/>
    </source>
</evidence>
<evidence type="ECO:0000256" key="2">
    <source>
        <dbReference type="ARBA" id="ARBA00022679"/>
    </source>
</evidence>
<comment type="caution">
    <text evidence="7">The sequence shown here is derived from an EMBL/GenBank/DDBJ whole genome shotgun (WGS) entry which is preliminary data.</text>
</comment>
<dbReference type="PROSITE" id="PS00099">
    <property type="entry name" value="THIOLASE_3"/>
    <property type="match status" value="1"/>
</dbReference>
<dbReference type="InterPro" id="IPR020610">
    <property type="entry name" value="Thiolase_AS"/>
</dbReference>
<protein>
    <recommendedName>
        <fullName evidence="3">acetyl-CoA C-acyltransferase</fullName>
        <ecNumber evidence="3">2.3.1.16</ecNumber>
    </recommendedName>
</protein>
<dbReference type="PANTHER" id="PTHR43853">
    <property type="entry name" value="3-KETOACYL-COA THIOLASE, PEROXISOMAL"/>
    <property type="match status" value="1"/>
</dbReference>
<feature type="domain" description="Thiolase N-terminal" evidence="5">
    <location>
        <begin position="6"/>
        <end position="256"/>
    </location>
</feature>
<keyword evidence="8" id="KW-1185">Reference proteome</keyword>
<dbReference type="PANTHER" id="PTHR43853:SF21">
    <property type="entry name" value="STEROID 3-KETOACYL-COA THIOLASE"/>
    <property type="match status" value="1"/>
</dbReference>
<evidence type="ECO:0000256" key="4">
    <source>
        <dbReference type="RuleBase" id="RU003557"/>
    </source>
</evidence>
<keyword evidence="4" id="KW-0012">Acyltransferase</keyword>
<dbReference type="Pfam" id="PF00108">
    <property type="entry name" value="Thiolase_N"/>
    <property type="match status" value="1"/>
</dbReference>
<accession>A0ABS6T7S6</accession>
<dbReference type="InterPro" id="IPR020617">
    <property type="entry name" value="Thiolase_C"/>
</dbReference>
<feature type="domain" description="Thiolase C-terminal" evidence="6">
    <location>
        <begin position="264"/>
        <end position="384"/>
    </location>
</feature>
<dbReference type="Proteomes" id="UP000774130">
    <property type="component" value="Unassembled WGS sequence"/>
</dbReference>
<dbReference type="Pfam" id="PF02803">
    <property type="entry name" value="Thiolase_C"/>
    <property type="match status" value="1"/>
</dbReference>
<evidence type="ECO:0000256" key="1">
    <source>
        <dbReference type="ARBA" id="ARBA00005189"/>
    </source>
</evidence>
<comment type="similarity">
    <text evidence="4">Belongs to the thiolase-like superfamily. Thiolase family.</text>
</comment>
<dbReference type="CDD" id="cd00751">
    <property type="entry name" value="thiolase"/>
    <property type="match status" value="1"/>
</dbReference>
<dbReference type="PROSITE" id="PS00737">
    <property type="entry name" value="THIOLASE_2"/>
    <property type="match status" value="1"/>
</dbReference>
<dbReference type="NCBIfam" id="TIGR01930">
    <property type="entry name" value="AcCoA-C-Actrans"/>
    <property type="match status" value="1"/>
</dbReference>
<comment type="pathway">
    <text evidence="1">Lipid metabolism.</text>
</comment>
<keyword evidence="2 4" id="KW-0808">Transferase</keyword>
<dbReference type="InterPro" id="IPR020615">
    <property type="entry name" value="Thiolase_acyl_enz_int_AS"/>
</dbReference>
<dbReference type="InterPro" id="IPR050215">
    <property type="entry name" value="Thiolase-like_sf_Thiolase"/>
</dbReference>
<organism evidence="7 8">
    <name type="scientific">Enterococcus alishanensis</name>
    <dbReference type="NCBI Taxonomy" id="1303817"/>
    <lineage>
        <taxon>Bacteria</taxon>
        <taxon>Bacillati</taxon>
        <taxon>Bacillota</taxon>
        <taxon>Bacilli</taxon>
        <taxon>Lactobacillales</taxon>
        <taxon>Enterococcaceae</taxon>
        <taxon>Enterococcus</taxon>
    </lineage>
</organism>
<reference evidence="7 8" key="1">
    <citation type="submission" date="2021-06" db="EMBL/GenBank/DDBJ databases">
        <title>Enterococcus alishanensis sp. nov., a novel lactic acid bacterium isolated from fresh coffee beans.</title>
        <authorList>
            <person name="Chen Y.-S."/>
        </authorList>
    </citation>
    <scope>NUCLEOTIDE SEQUENCE [LARGE SCALE GENOMIC DNA]</scope>
    <source>
        <strain evidence="7 8">ALS3</strain>
    </source>
</reference>